<comment type="caution">
    <text evidence="2">The sequence shown here is derived from an EMBL/GenBank/DDBJ whole genome shotgun (WGS) entry which is preliminary data.</text>
</comment>
<organism evidence="2 3">
    <name type="scientific">Hirundo rustica rustica</name>
    <dbReference type="NCBI Taxonomy" id="333673"/>
    <lineage>
        <taxon>Eukaryota</taxon>
        <taxon>Metazoa</taxon>
        <taxon>Chordata</taxon>
        <taxon>Craniata</taxon>
        <taxon>Vertebrata</taxon>
        <taxon>Euteleostomi</taxon>
        <taxon>Archelosauria</taxon>
        <taxon>Archosauria</taxon>
        <taxon>Dinosauria</taxon>
        <taxon>Saurischia</taxon>
        <taxon>Theropoda</taxon>
        <taxon>Coelurosauria</taxon>
        <taxon>Aves</taxon>
        <taxon>Neognathae</taxon>
        <taxon>Neoaves</taxon>
        <taxon>Telluraves</taxon>
        <taxon>Australaves</taxon>
        <taxon>Passeriformes</taxon>
        <taxon>Sylvioidea</taxon>
        <taxon>Hirundinidae</taxon>
        <taxon>Hirundo</taxon>
    </lineage>
</organism>
<reference evidence="2 3" key="1">
    <citation type="submission" date="2018-07" db="EMBL/GenBank/DDBJ databases">
        <title>A high quality draft genome assembly of the barn swallow (H. rustica rustica).</title>
        <authorList>
            <person name="Formenti G."/>
            <person name="Chiara M."/>
            <person name="Poveda L."/>
            <person name="Francoijs K.-J."/>
            <person name="Bonisoli-Alquati A."/>
            <person name="Canova L."/>
            <person name="Gianfranceschi L."/>
            <person name="Horner D.S."/>
            <person name="Saino N."/>
        </authorList>
    </citation>
    <scope>NUCLEOTIDE SEQUENCE [LARGE SCALE GENOMIC DNA]</scope>
    <source>
        <strain evidence="2">Chelidonia</strain>
        <tissue evidence="2">Blood</tissue>
    </source>
</reference>
<dbReference type="OrthoDB" id="10535905at2759"/>
<dbReference type="EMBL" id="QRBI01000123">
    <property type="protein sequence ID" value="RMC04748.1"/>
    <property type="molecule type" value="Genomic_DNA"/>
</dbReference>
<name>A0A3M0JV17_HIRRU</name>
<proteinExistence type="predicted"/>
<dbReference type="AlphaFoldDB" id="A0A3M0JV17"/>
<protein>
    <submittedName>
        <fullName evidence="2">Uncharacterized protein</fullName>
    </submittedName>
</protein>
<evidence type="ECO:0000313" key="2">
    <source>
        <dbReference type="EMBL" id="RMC04748.1"/>
    </source>
</evidence>
<evidence type="ECO:0000256" key="1">
    <source>
        <dbReference type="SAM" id="MobiDB-lite"/>
    </source>
</evidence>
<keyword evidence="3" id="KW-1185">Reference proteome</keyword>
<feature type="compositionally biased region" description="Acidic residues" evidence="1">
    <location>
        <begin position="1"/>
        <end position="16"/>
    </location>
</feature>
<feature type="compositionally biased region" description="Low complexity" evidence="1">
    <location>
        <begin position="24"/>
        <end position="37"/>
    </location>
</feature>
<feature type="region of interest" description="Disordered" evidence="1">
    <location>
        <begin position="1"/>
        <end position="47"/>
    </location>
</feature>
<accession>A0A3M0JV17</accession>
<dbReference type="Proteomes" id="UP000269221">
    <property type="component" value="Unassembled WGS sequence"/>
</dbReference>
<evidence type="ECO:0000313" key="3">
    <source>
        <dbReference type="Proteomes" id="UP000269221"/>
    </source>
</evidence>
<sequence length="103" mass="10829">MDDDDEDEDEDGDGDPDAPPAPAAPLLLTSASSTSASHRWPQPPPTSTALLALLEDQPALTLEDQVVPRDAQPAATSLAFPHFSLSPMGAQQESKFTSSTFVP</sequence>
<gene>
    <name evidence="2" type="ORF">DUI87_17920</name>
</gene>